<organism evidence="3 4">
    <name type="scientific">Exophiala sideris</name>
    <dbReference type="NCBI Taxonomy" id="1016849"/>
    <lineage>
        <taxon>Eukaryota</taxon>
        <taxon>Fungi</taxon>
        <taxon>Dikarya</taxon>
        <taxon>Ascomycota</taxon>
        <taxon>Pezizomycotina</taxon>
        <taxon>Eurotiomycetes</taxon>
        <taxon>Chaetothyriomycetidae</taxon>
        <taxon>Chaetothyriales</taxon>
        <taxon>Herpotrichiellaceae</taxon>
        <taxon>Exophiala</taxon>
    </lineage>
</organism>
<accession>A0A0D1Y9N5</accession>
<dbReference type="Pfam" id="PF16862">
    <property type="entry name" value="Glyco_hydro_79C"/>
    <property type="match status" value="1"/>
</dbReference>
<dbReference type="SUPFAM" id="SSF51445">
    <property type="entry name" value="(Trans)glycosidases"/>
    <property type="match status" value="1"/>
</dbReference>
<keyword evidence="1" id="KW-0732">Signal</keyword>
<dbReference type="PANTHER" id="PTHR36183">
    <property type="entry name" value="BETA-GLUCURONIDASE"/>
    <property type="match status" value="1"/>
</dbReference>
<reference evidence="3 4" key="1">
    <citation type="submission" date="2015-01" db="EMBL/GenBank/DDBJ databases">
        <title>The Genome Sequence of Exophiala sideris CBS121828.</title>
        <authorList>
            <consortium name="The Broad Institute Genomics Platform"/>
            <person name="Cuomo C."/>
            <person name="de Hoog S."/>
            <person name="Gorbushina A."/>
            <person name="Stielow B."/>
            <person name="Teixiera M."/>
            <person name="Abouelleil A."/>
            <person name="Chapman S.B."/>
            <person name="Priest M."/>
            <person name="Young S.K."/>
            <person name="Wortman J."/>
            <person name="Nusbaum C."/>
            <person name="Birren B."/>
        </authorList>
    </citation>
    <scope>NUCLEOTIDE SEQUENCE [LARGE SCALE GENOMIC DNA]</scope>
    <source>
        <strain evidence="3 4">CBS 121828</strain>
    </source>
</reference>
<dbReference type="Proteomes" id="UP000053599">
    <property type="component" value="Unassembled WGS sequence"/>
</dbReference>
<sequence length="528" mass="58645">MWILAGMWLAIALLDASVNAFSYDINVSAELEVPPGSSKAIQHDFASFSLPAHFFADYAGNHTHPNLFSRDIFDLLYNKTGSHPFVRVGGTSTDRVWYNASQEPAFINEYSLTGITAELGIATRVSVGPIWFEGFQNFPSSRWSYQVNMGSSYNETGGLENALQVARLVMDAVRENLDAFEIGNEPELMALVGVRTENYTVDDYVLEWNLYADAISAFVLKGNPYGLDDSRFFQAFTIGGDEEPWTGLDVWKAGIDRGDHVKSVSFHQYAASNQAWVRLQDSYMNHTANKDNLTQYVPEIEYASQYDPFIPLVLGETNSNSYNLNMSQIEGVFGSALWLIDHLMMGMALNITRYNLIQGTTFGYSAWVPVPSGGRQPYVRAPLYGQIFTADALGHHPQVQVKALDADLPWNMSAYAFYEGCELAKYAIINLDEWNSTSSYERPSQQIQLTVPNGETRVRVERLTGDGASADQGIEWAGLSWNYTDGRLLQSGEYHSEWLDVGQDGKATLTIPSTQAVLITLNGTASDA</sequence>
<dbReference type="OrthoDB" id="2796951at2759"/>
<evidence type="ECO:0000256" key="1">
    <source>
        <dbReference type="SAM" id="SignalP"/>
    </source>
</evidence>
<dbReference type="HOGENOM" id="CLU_022148_4_0_1"/>
<feature type="chain" id="PRO_5002246769" description="Beta-glucuronidase C-terminal domain-containing protein" evidence="1">
    <location>
        <begin position="21"/>
        <end position="528"/>
    </location>
</feature>
<dbReference type="EMBL" id="KN846953">
    <property type="protein sequence ID" value="KIV79657.1"/>
    <property type="molecule type" value="Genomic_DNA"/>
</dbReference>
<dbReference type="Gene3D" id="2.60.40.1180">
    <property type="entry name" value="Golgi alpha-mannosidase II"/>
    <property type="match status" value="1"/>
</dbReference>
<feature type="domain" description="Beta-glucuronidase C-terminal" evidence="2">
    <location>
        <begin position="414"/>
        <end position="518"/>
    </location>
</feature>
<dbReference type="InterPro" id="IPR052974">
    <property type="entry name" value="GH79_Enzymes"/>
</dbReference>
<dbReference type="InterPro" id="IPR013780">
    <property type="entry name" value="Glyco_hydro_b"/>
</dbReference>
<gene>
    <name evidence="3" type="ORF">PV11_07206</name>
</gene>
<proteinExistence type="predicted"/>
<evidence type="ECO:0000313" key="3">
    <source>
        <dbReference type="EMBL" id="KIV79657.1"/>
    </source>
</evidence>
<name>A0A0D1Y9N5_9EURO</name>
<evidence type="ECO:0000313" key="4">
    <source>
        <dbReference type="Proteomes" id="UP000053599"/>
    </source>
</evidence>
<dbReference type="AlphaFoldDB" id="A0A0D1Y9N5"/>
<feature type="signal peptide" evidence="1">
    <location>
        <begin position="1"/>
        <end position="20"/>
    </location>
</feature>
<dbReference type="InterPro" id="IPR031728">
    <property type="entry name" value="GlcAase_C"/>
</dbReference>
<protein>
    <recommendedName>
        <fullName evidence="2">Beta-glucuronidase C-terminal domain-containing protein</fullName>
    </recommendedName>
</protein>
<dbReference type="Gene3D" id="3.20.20.80">
    <property type="entry name" value="Glycosidases"/>
    <property type="match status" value="1"/>
</dbReference>
<dbReference type="PANTHER" id="PTHR36183:SF2">
    <property type="entry name" value="BETA-GLUCURONIDASE C-TERMINAL DOMAIN-CONTAINING PROTEIN"/>
    <property type="match status" value="1"/>
</dbReference>
<evidence type="ECO:0000259" key="2">
    <source>
        <dbReference type="Pfam" id="PF16862"/>
    </source>
</evidence>
<dbReference type="InterPro" id="IPR017853">
    <property type="entry name" value="GH"/>
</dbReference>